<comment type="caution">
    <text evidence="1">The sequence shown here is derived from an EMBL/GenBank/DDBJ whole genome shotgun (WGS) entry which is preliminary data.</text>
</comment>
<organism evidence="1 2">
    <name type="scientific">Bauhinia variegata</name>
    <name type="common">Purple orchid tree</name>
    <name type="synonym">Phanera variegata</name>
    <dbReference type="NCBI Taxonomy" id="167791"/>
    <lineage>
        <taxon>Eukaryota</taxon>
        <taxon>Viridiplantae</taxon>
        <taxon>Streptophyta</taxon>
        <taxon>Embryophyta</taxon>
        <taxon>Tracheophyta</taxon>
        <taxon>Spermatophyta</taxon>
        <taxon>Magnoliopsida</taxon>
        <taxon>eudicotyledons</taxon>
        <taxon>Gunneridae</taxon>
        <taxon>Pentapetalae</taxon>
        <taxon>rosids</taxon>
        <taxon>fabids</taxon>
        <taxon>Fabales</taxon>
        <taxon>Fabaceae</taxon>
        <taxon>Cercidoideae</taxon>
        <taxon>Cercideae</taxon>
        <taxon>Bauhiniinae</taxon>
        <taxon>Bauhinia</taxon>
    </lineage>
</organism>
<name>A0ACB9QAU8_BAUVA</name>
<dbReference type="Proteomes" id="UP000828941">
    <property type="component" value="Chromosome 1"/>
</dbReference>
<protein>
    <submittedName>
        <fullName evidence="1">Uncharacterized protein</fullName>
    </submittedName>
</protein>
<dbReference type="EMBL" id="CM039426">
    <property type="protein sequence ID" value="KAI4357474.1"/>
    <property type="molecule type" value="Genomic_DNA"/>
</dbReference>
<accession>A0ACB9QAU8</accession>
<reference evidence="1 2" key="1">
    <citation type="journal article" date="2022" name="DNA Res.">
        <title>Chromosomal-level genome assembly of the orchid tree Bauhinia variegata (Leguminosae; Cercidoideae) supports the allotetraploid origin hypothesis of Bauhinia.</title>
        <authorList>
            <person name="Zhong Y."/>
            <person name="Chen Y."/>
            <person name="Zheng D."/>
            <person name="Pang J."/>
            <person name="Liu Y."/>
            <person name="Luo S."/>
            <person name="Meng S."/>
            <person name="Qian L."/>
            <person name="Wei D."/>
            <person name="Dai S."/>
            <person name="Zhou R."/>
        </authorList>
    </citation>
    <scope>NUCLEOTIDE SEQUENCE [LARGE SCALE GENOMIC DNA]</scope>
    <source>
        <strain evidence="1">BV-YZ2020</strain>
    </source>
</reference>
<gene>
    <name evidence="1" type="ORF">L6164_001422</name>
</gene>
<sequence length="604" mass="69118">MLDKGKRKMRDEEMDSPGLGMVDCGVRSSSSRRVDFPTSVERFRNDTDKVDKWRAALEKASSYSGLDSNTIRREPQLINEIVEAILKKLSCTSSFDIKGLAMAHKIVCRPNEYVSGRGRRLWRHQDIYALFKNNREIEEIYGIALDMSQIKEIYLKPDTFEKINNLKVLKIYNSTWNPIISKLHIHSGLGNLPEELMFFQWTGYPHKFIPLNSCASNIIHLDMYGSLVEQLWVGNQHLPNLRYIMLAGSKHLLSIPDLSMIPNLAHLDVSYCTSLTQVYSSGSHSNLKRLFVCGCEALRINFGGNINVERRSWRLCAINEFFILNPFQFSKVRMGILKSNSCSNTFSFQFNFVSIPLTDIPHSSESLDTDYDSDSEKLIDLHGILKSLLPNLKLLSLLDEPSSLKTFPDFLQFDLFLANNGIPEDCYSMLFAEVELPTEPLYTPSMNGTGYNELDWEDLIGTDENSMGQSCNCTLSTNLSDNLNWKSLTQLSLFRNAIVTAHYERTHSPSCLNSLLLSHYKRTKDVKLILSFDSEYPEGFSKISVDFADHDLLFSISLYADGWKSFHCGTALNQAIWMHFMLYLRRVLNMRPQRTGWKPMKAKL</sequence>
<evidence type="ECO:0000313" key="2">
    <source>
        <dbReference type="Proteomes" id="UP000828941"/>
    </source>
</evidence>
<proteinExistence type="predicted"/>
<evidence type="ECO:0000313" key="1">
    <source>
        <dbReference type="EMBL" id="KAI4357474.1"/>
    </source>
</evidence>
<keyword evidence="2" id="KW-1185">Reference proteome</keyword>